<evidence type="ECO:0000256" key="9">
    <source>
        <dbReference type="ARBA" id="ARBA00023136"/>
    </source>
</evidence>
<dbReference type="EMBL" id="JADNRY010000060">
    <property type="protein sequence ID" value="KAF9068509.1"/>
    <property type="molecule type" value="Genomic_DNA"/>
</dbReference>
<feature type="region of interest" description="Disordered" evidence="13">
    <location>
        <begin position="627"/>
        <end position="662"/>
    </location>
</feature>
<evidence type="ECO:0000256" key="5">
    <source>
        <dbReference type="ARBA" id="ARBA00022448"/>
    </source>
</evidence>
<organism evidence="14 15">
    <name type="scientific">Rhodocollybia butyracea</name>
    <dbReference type="NCBI Taxonomy" id="206335"/>
    <lineage>
        <taxon>Eukaryota</taxon>
        <taxon>Fungi</taxon>
        <taxon>Dikarya</taxon>
        <taxon>Basidiomycota</taxon>
        <taxon>Agaricomycotina</taxon>
        <taxon>Agaricomycetes</taxon>
        <taxon>Agaricomycetidae</taxon>
        <taxon>Agaricales</taxon>
        <taxon>Marasmiineae</taxon>
        <taxon>Omphalotaceae</taxon>
        <taxon>Rhodocollybia</taxon>
    </lineage>
</organism>
<evidence type="ECO:0000256" key="2">
    <source>
        <dbReference type="ARBA" id="ARBA00004623"/>
    </source>
</evidence>
<evidence type="ECO:0000256" key="1">
    <source>
        <dbReference type="ARBA" id="ARBA00004406"/>
    </source>
</evidence>
<comment type="catalytic activity">
    <reaction evidence="11">
        <text>a 1,2-diacyl-sn-glycero-3-phosphoethanolamine(in) = a 1,2-diacyl-sn-glycero-3-phosphoethanolamine(out)</text>
        <dbReference type="Rhea" id="RHEA:38895"/>
        <dbReference type="ChEBI" id="CHEBI:64612"/>
    </reaction>
</comment>
<protein>
    <recommendedName>
        <fullName evidence="4">Autophagy-related protein 2</fullName>
    </recommendedName>
</protein>
<gene>
    <name evidence="14" type="ORF">BDP27DRAFT_1224220</name>
</gene>
<feature type="region of interest" description="Disordered" evidence="13">
    <location>
        <begin position="708"/>
        <end position="746"/>
    </location>
</feature>
<dbReference type="GO" id="GO:0034045">
    <property type="term" value="C:phagophore assembly site membrane"/>
    <property type="evidence" value="ECO:0007669"/>
    <property type="project" value="UniProtKB-SubCell"/>
</dbReference>
<dbReference type="GO" id="GO:0061709">
    <property type="term" value="P:reticulophagy"/>
    <property type="evidence" value="ECO:0007669"/>
    <property type="project" value="TreeGrafter"/>
</dbReference>
<keyword evidence="7" id="KW-0072">Autophagy</keyword>
<comment type="catalytic activity">
    <reaction evidence="12">
        <text>a 1,2-diacyl-sn-glycero-3-phosphocholine(in) = a 1,2-diacyl-sn-glycero-3-phosphocholine(out)</text>
        <dbReference type="Rhea" id="RHEA:38571"/>
        <dbReference type="ChEBI" id="CHEBI:57643"/>
    </reaction>
</comment>
<evidence type="ECO:0000256" key="12">
    <source>
        <dbReference type="ARBA" id="ARBA00024631"/>
    </source>
</evidence>
<sequence>MSWFSSWLPSLPSINYFTVPSSIQRRFISFVLKRSLGHLLKPGQLDIQQIDSQIGSGYVQVNDLELDNDAINAFLLQSGLPLELVEGSLASVTARIPWPNPLTSTLGFSLSSLHLTLRVTPVEKSADNTNINLSDSVASFAESFIQDELTPREGAHLRESFREDLAASLHDEAEDDMVPGGLNPFKDPSEEEEMTDIDPDGVSLFATLIERLLAKFEFDAIGTRLTIVDPQNSKVSLSIANISYRTELPSSVDDTDNRDGESRTLLVSGVTLSAKDFQSVYSKSPVNISGSSTTPRSSSPASSASSMDEEVQWAMSQSLAFLPPRAASPTGSAASSMYQSAVSGHESYTEQPSPVAEKPSLSVLTPPSPPTRDFKADPHDTEDETVASFGTDPIIIKLTTPSVRGRVPSQTYLEKLQISVEVGVISCAIRPWHIRSIVQLVNSLMSSQCKPASVPTSTAQLNPGVAKLLSLNVKAIEALFLNPSATANISQPALDRYFSRPRVPPALPEGYVRLLLDNILATASMTTVSSKTRQDSNPNAQTSVVSFSLSLNEMSIFASRATTGGNDAELLAFPIMITDPLLPSQYSSEPTHPSPSSTTGEFPTLPTFDVIDWMDEMTHKQGMKLSPWRTKVKQKSDTGRGETSTPALLVQGERQSLDSPSHKSKVLKDDLSLDFAPLQFFFDLQHLLGEEGIPIFLNEAMGALKSSDGIPAKADVTDSDTEDRDGDTPPATPRVSKYQNGAVEREQERKRLENLVLRDLDLDLDYRRQVPAADFKQSSVKETARRSTPKTASNVCVKLPFIRTNIRCGSNHDRLSRSGAVILDIHSLTLTKGQTVISRKTASFGPPPPAQHTPLNDDAVLTARFQRLVIASSPAGSSKAFALVSLGHLQDETEARSESAPLLPRVIISQSRKDFNSIMTVNLFLPSAIINMTKESLDALQYWADDASRLAEKTSEYSEGDGDTEKAASRDSSLIGSRYFAKSRTGSGNTSITDSREVKTDTVVKVTVTEVFIRIHLPRNSGQSNVTRPFDILASDVEAVVQVKPEGKDETVASMGLMNLVINNHTSTESFHTLVSLTKGRELLLTPQPLMKLRFSSMTVPETTAKESRIRLHLWGFTYHSLPDISWISDLAVFASAPPGAFETVVPSERTKISLKIVDGSVKVLAPTHPGALLLHMGDLDFSTDLIGESPELAFILKVHSAALLAIDDMAEYRTSSASADGFLYWKKCGFALLAEIVDVVLDFKAFKDATTLNTRVIAQRLNLRLHLCADTMSAAGDFINDLVATFKPPSEHRTSKPKRRPMVISEDHHNAGGMMSSVDDTAFRKVPEVGTAADMIFDDLPRNPDYLDESFGAAGGLRELREEDLDDFDDEEVFPISSTEDVAGVVSIVGGETIRMLRPEGIQVVDNHFGNLPSITENSPTDIGETTLHLQVHNADINVFLYDGYDWATTRKTIESEVKEMRKRLAKIRQLVAKGQTQQSANVETSALLFNSVYIGLKQDVEELDSNALIAAIDDELKEDVDAPTESSWQSLPIPSSLSAKPLVPSTRLNGKRLVRAKSPSIEFRIAGLDADFAQYSPEDTLVSRVFATVTHLEILDHIKTSTWKKFLTALRSDSRGNIRETGSNMVKMELHTIRPVPNDPSEEARLKAKILPLRLHVDQDALDFMKKFFSFTDPNKPSTSVDPDDGIYFQLAEIFPVDLKLDYKPRRVDYRALKEGKTIELMNFFHFDGAEMTLRHITLSGITGWPRLGELLNDLWTPDVKATQLVDVISGVAPIRSVVNVGSGIADLVLLPIAQYKKDGRIVRGVQKGTTAFVKSTAIEAIKLGAKLAIGTQVILEQAEGVLGPQFKYPVTTETLQSPNFGDDLLDVGLVSSDEEDLISNYADQPANVKEGVQSAYRSLQRNFNSAAQTILAVPMEVYERSGNEGPVRSVIRAVPIAVLKPMIGASEAVSKTLLGLHNTLDPNLRHENDAKYKHR</sequence>
<dbReference type="OrthoDB" id="18982at2759"/>
<evidence type="ECO:0000313" key="14">
    <source>
        <dbReference type="EMBL" id="KAF9068509.1"/>
    </source>
</evidence>
<dbReference type="GO" id="GO:0061908">
    <property type="term" value="C:phagophore"/>
    <property type="evidence" value="ECO:0007669"/>
    <property type="project" value="TreeGrafter"/>
</dbReference>
<dbReference type="GO" id="GO:0005789">
    <property type="term" value="C:endoplasmic reticulum membrane"/>
    <property type="evidence" value="ECO:0007669"/>
    <property type="project" value="UniProtKB-SubCell"/>
</dbReference>
<dbReference type="GO" id="GO:0000422">
    <property type="term" value="P:autophagy of mitochondrion"/>
    <property type="evidence" value="ECO:0007669"/>
    <property type="project" value="TreeGrafter"/>
</dbReference>
<dbReference type="InterPro" id="IPR026849">
    <property type="entry name" value="ATG2"/>
</dbReference>
<evidence type="ECO:0000256" key="10">
    <source>
        <dbReference type="ARBA" id="ARBA00024479"/>
    </source>
</evidence>
<evidence type="ECO:0000256" key="3">
    <source>
        <dbReference type="ARBA" id="ARBA00009714"/>
    </source>
</evidence>
<dbReference type="PANTHER" id="PTHR13190:SF1">
    <property type="entry name" value="AUTOPHAGY-RELATED 2, ISOFORM A"/>
    <property type="match status" value="1"/>
</dbReference>
<dbReference type="GO" id="GO:0034727">
    <property type="term" value="P:piecemeal microautophagy of the nucleus"/>
    <property type="evidence" value="ECO:0007669"/>
    <property type="project" value="TreeGrafter"/>
</dbReference>
<evidence type="ECO:0000256" key="11">
    <source>
        <dbReference type="ARBA" id="ARBA00024615"/>
    </source>
</evidence>
<keyword evidence="6" id="KW-0256">Endoplasmic reticulum</keyword>
<evidence type="ECO:0000256" key="6">
    <source>
        <dbReference type="ARBA" id="ARBA00022824"/>
    </source>
</evidence>
<keyword evidence="8" id="KW-0445">Lipid transport</keyword>
<comment type="catalytic activity">
    <reaction evidence="10">
        <text>a 1,2-diacyl-sn-glycero-3-phospho-L-serine(in) = a 1,2-diacyl-sn-glycero-3-phospho-L-serine(out)</text>
        <dbReference type="Rhea" id="RHEA:38663"/>
        <dbReference type="ChEBI" id="CHEBI:57262"/>
    </reaction>
</comment>
<keyword evidence="15" id="KW-1185">Reference proteome</keyword>
<proteinExistence type="inferred from homology"/>
<keyword evidence="5" id="KW-0813">Transport</keyword>
<accession>A0A9P5U772</accession>
<reference evidence="14" key="1">
    <citation type="submission" date="2020-11" db="EMBL/GenBank/DDBJ databases">
        <authorList>
            <consortium name="DOE Joint Genome Institute"/>
            <person name="Ahrendt S."/>
            <person name="Riley R."/>
            <person name="Andreopoulos W."/>
            <person name="Labutti K."/>
            <person name="Pangilinan J."/>
            <person name="Ruiz-Duenas F.J."/>
            <person name="Barrasa J.M."/>
            <person name="Sanchez-Garcia M."/>
            <person name="Camarero S."/>
            <person name="Miyauchi S."/>
            <person name="Serrano A."/>
            <person name="Linde D."/>
            <person name="Babiker R."/>
            <person name="Drula E."/>
            <person name="Ayuso-Fernandez I."/>
            <person name="Pacheco R."/>
            <person name="Padilla G."/>
            <person name="Ferreira P."/>
            <person name="Barriuso J."/>
            <person name="Kellner H."/>
            <person name="Castanera R."/>
            <person name="Alfaro M."/>
            <person name="Ramirez L."/>
            <person name="Pisabarro A.G."/>
            <person name="Kuo A."/>
            <person name="Tritt A."/>
            <person name="Lipzen A."/>
            <person name="He G."/>
            <person name="Yan M."/>
            <person name="Ng V."/>
            <person name="Cullen D."/>
            <person name="Martin F."/>
            <person name="Rosso M.-N."/>
            <person name="Henrissat B."/>
            <person name="Hibbett D."/>
            <person name="Martinez A.T."/>
            <person name="Grigoriev I.V."/>
        </authorList>
    </citation>
    <scope>NUCLEOTIDE SEQUENCE</scope>
    <source>
        <strain evidence="14">AH 40177</strain>
    </source>
</reference>
<dbReference type="Pfam" id="PF13329">
    <property type="entry name" value="ATG2_CAD"/>
    <property type="match status" value="1"/>
</dbReference>
<feature type="region of interest" description="Disordered" evidence="13">
    <location>
        <begin position="342"/>
        <end position="388"/>
    </location>
</feature>
<dbReference type="GO" id="GO:0061723">
    <property type="term" value="P:glycophagy"/>
    <property type="evidence" value="ECO:0007669"/>
    <property type="project" value="TreeGrafter"/>
</dbReference>
<dbReference type="GO" id="GO:0006869">
    <property type="term" value="P:lipid transport"/>
    <property type="evidence" value="ECO:0007669"/>
    <property type="project" value="UniProtKB-KW"/>
</dbReference>
<evidence type="ECO:0000256" key="13">
    <source>
        <dbReference type="SAM" id="MobiDB-lite"/>
    </source>
</evidence>
<dbReference type="GO" id="GO:0032266">
    <property type="term" value="F:phosphatidylinositol-3-phosphate binding"/>
    <property type="evidence" value="ECO:0007669"/>
    <property type="project" value="TreeGrafter"/>
</dbReference>
<keyword evidence="9" id="KW-0472">Membrane</keyword>
<evidence type="ECO:0000256" key="7">
    <source>
        <dbReference type="ARBA" id="ARBA00023006"/>
    </source>
</evidence>
<dbReference type="GO" id="GO:0043495">
    <property type="term" value="F:protein-membrane adaptor activity"/>
    <property type="evidence" value="ECO:0007669"/>
    <property type="project" value="TreeGrafter"/>
</dbReference>
<evidence type="ECO:0000313" key="15">
    <source>
        <dbReference type="Proteomes" id="UP000772434"/>
    </source>
</evidence>
<evidence type="ECO:0000256" key="8">
    <source>
        <dbReference type="ARBA" id="ARBA00023055"/>
    </source>
</evidence>
<feature type="compositionally biased region" description="Low complexity" evidence="13">
    <location>
        <begin position="289"/>
        <end position="306"/>
    </location>
</feature>
<name>A0A9P5U772_9AGAR</name>
<comment type="caution">
    <text evidence="14">The sequence shown here is derived from an EMBL/GenBank/DDBJ whole genome shotgun (WGS) entry which is preliminary data.</text>
</comment>
<dbReference type="PANTHER" id="PTHR13190">
    <property type="entry name" value="AUTOPHAGY-RELATED 2, ISOFORM A"/>
    <property type="match status" value="1"/>
</dbReference>
<dbReference type="Proteomes" id="UP000772434">
    <property type="component" value="Unassembled WGS sequence"/>
</dbReference>
<dbReference type="GO" id="GO:0000045">
    <property type="term" value="P:autophagosome assembly"/>
    <property type="evidence" value="ECO:0007669"/>
    <property type="project" value="TreeGrafter"/>
</dbReference>
<evidence type="ECO:0000256" key="4">
    <source>
        <dbReference type="ARBA" id="ARBA00018070"/>
    </source>
</evidence>
<feature type="region of interest" description="Disordered" evidence="13">
    <location>
        <begin position="283"/>
        <end position="309"/>
    </location>
</feature>
<comment type="subcellular location">
    <subcellularLocation>
        <location evidence="1">Endoplasmic reticulum membrane</location>
        <topology evidence="1">Peripheral membrane protein</topology>
    </subcellularLocation>
    <subcellularLocation>
        <location evidence="2">Preautophagosomal structure membrane</location>
        <topology evidence="2">Peripheral membrane protein</topology>
    </subcellularLocation>
</comment>
<comment type="similarity">
    <text evidence="3">Belongs to the ATG2 family.</text>
</comment>